<dbReference type="InterPro" id="IPR005066">
    <property type="entry name" value="MoCF_OxRdtse_dimer"/>
</dbReference>
<feature type="domain" description="Oxidoreductase molybdopterin-binding" evidence="6">
    <location>
        <begin position="96"/>
        <end position="261"/>
    </location>
</feature>
<organism evidence="8 9">
    <name type="scientific">Thalassomonas viridans</name>
    <dbReference type="NCBI Taxonomy" id="137584"/>
    <lineage>
        <taxon>Bacteria</taxon>
        <taxon>Pseudomonadati</taxon>
        <taxon>Pseudomonadota</taxon>
        <taxon>Gammaproteobacteria</taxon>
        <taxon>Alteromonadales</taxon>
        <taxon>Colwelliaceae</taxon>
        <taxon>Thalassomonas</taxon>
    </lineage>
</organism>
<dbReference type="PRINTS" id="PR00407">
    <property type="entry name" value="EUMOPTERIN"/>
</dbReference>
<reference evidence="8 9" key="2">
    <citation type="journal article" date="2022" name="Mar. Drugs">
        <title>Bioassay-Guided Fractionation Leads to the Detection of Cholic Acid Generated by the Rare Thalassomonas sp.</title>
        <authorList>
            <person name="Pheiffer F."/>
            <person name="Schneider Y.K."/>
            <person name="Hansen E.H."/>
            <person name="Andersen J.H."/>
            <person name="Isaksson J."/>
            <person name="Busche T."/>
            <person name="R C."/>
            <person name="Kalinowski J."/>
            <person name="Zyl L.V."/>
            <person name="Trindade M."/>
        </authorList>
    </citation>
    <scope>NUCLEOTIDE SEQUENCE [LARGE SCALE GENOMIC DNA]</scope>
    <source>
        <strain evidence="8 9">XOM25</strain>
    </source>
</reference>
<dbReference type="RefSeq" id="WP_161798006.1">
    <property type="nucleotide sequence ID" value="NZ_CP059734.1"/>
</dbReference>
<dbReference type="NCBIfam" id="TIGR04555">
    <property type="entry name" value="sulfite_DH_soxC"/>
    <property type="match status" value="1"/>
</dbReference>
<evidence type="ECO:0000256" key="1">
    <source>
        <dbReference type="ARBA" id="ARBA00001924"/>
    </source>
</evidence>
<dbReference type="Gene3D" id="2.60.40.650">
    <property type="match status" value="1"/>
</dbReference>
<dbReference type="AlphaFoldDB" id="A0AAE9Z8P7"/>
<evidence type="ECO:0000313" key="8">
    <source>
        <dbReference type="EMBL" id="WDE08816.1"/>
    </source>
</evidence>
<evidence type="ECO:0000256" key="4">
    <source>
        <dbReference type="ARBA" id="ARBA00023002"/>
    </source>
</evidence>
<dbReference type="InterPro" id="IPR036374">
    <property type="entry name" value="OxRdtase_Mopterin-bd_sf"/>
</dbReference>
<keyword evidence="5" id="KW-0732">Signal</keyword>
<reference evidence="8 9" key="1">
    <citation type="journal article" date="2015" name="Genome Announc.">
        <title>Draft Genome Sequences of Marine Isolates of Thalassomonas viridans and Thalassomonas actiniarum.</title>
        <authorList>
            <person name="Olonade I."/>
            <person name="van Zyl L.J."/>
            <person name="Trindade M."/>
        </authorList>
    </citation>
    <scope>NUCLEOTIDE SEQUENCE [LARGE SCALE GENOMIC DNA]</scope>
    <source>
        <strain evidence="8 9">XOM25</strain>
    </source>
</reference>
<dbReference type="Gene3D" id="3.90.420.10">
    <property type="entry name" value="Oxidoreductase, molybdopterin-binding domain"/>
    <property type="match status" value="1"/>
</dbReference>
<keyword evidence="9" id="KW-1185">Reference proteome</keyword>
<dbReference type="GO" id="GO:0030151">
    <property type="term" value="F:molybdenum ion binding"/>
    <property type="evidence" value="ECO:0007669"/>
    <property type="project" value="InterPro"/>
</dbReference>
<keyword evidence="3" id="KW-0479">Metal-binding</keyword>
<evidence type="ECO:0000256" key="3">
    <source>
        <dbReference type="ARBA" id="ARBA00022723"/>
    </source>
</evidence>
<dbReference type="GO" id="GO:0043546">
    <property type="term" value="F:molybdopterin cofactor binding"/>
    <property type="evidence" value="ECO:0007669"/>
    <property type="project" value="TreeGrafter"/>
</dbReference>
<comment type="cofactor">
    <cofactor evidence="1">
        <name>Mo-molybdopterin</name>
        <dbReference type="ChEBI" id="CHEBI:71302"/>
    </cofactor>
</comment>
<dbReference type="GO" id="GO:0008482">
    <property type="term" value="F:sulfite oxidase activity"/>
    <property type="evidence" value="ECO:0007669"/>
    <property type="project" value="TreeGrafter"/>
</dbReference>
<keyword evidence="4 8" id="KW-0560">Oxidoreductase</keyword>
<feature type="chain" id="PRO_5042241802" evidence="5">
    <location>
        <begin position="29"/>
        <end position="410"/>
    </location>
</feature>
<dbReference type="Proteomes" id="UP000032352">
    <property type="component" value="Chromosome pTvir"/>
</dbReference>
<evidence type="ECO:0000259" key="7">
    <source>
        <dbReference type="Pfam" id="PF03404"/>
    </source>
</evidence>
<dbReference type="Pfam" id="PF03404">
    <property type="entry name" value="Mo-co_dimer"/>
    <property type="match status" value="1"/>
</dbReference>
<accession>A0AAE9Z8P7</accession>
<evidence type="ECO:0000256" key="2">
    <source>
        <dbReference type="ARBA" id="ARBA00022505"/>
    </source>
</evidence>
<dbReference type="InterPro" id="IPR000572">
    <property type="entry name" value="OxRdtase_Mopterin-bd_dom"/>
</dbReference>
<name>A0AAE9Z8P7_9GAMM</name>
<dbReference type="GO" id="GO:0006790">
    <property type="term" value="P:sulfur compound metabolic process"/>
    <property type="evidence" value="ECO:0007669"/>
    <property type="project" value="TreeGrafter"/>
</dbReference>
<evidence type="ECO:0000256" key="5">
    <source>
        <dbReference type="SAM" id="SignalP"/>
    </source>
</evidence>
<feature type="domain" description="Moybdenum cofactor oxidoreductase dimerisation" evidence="7">
    <location>
        <begin position="282"/>
        <end position="380"/>
    </location>
</feature>
<proteinExistence type="predicted"/>
<gene>
    <name evidence="8" type="primary">soxC</name>
    <name evidence="8" type="ORF">SG34_033530</name>
</gene>
<evidence type="ECO:0000313" key="9">
    <source>
        <dbReference type="Proteomes" id="UP000032352"/>
    </source>
</evidence>
<dbReference type="KEGG" id="tvd:SG34_033530"/>
<dbReference type="SUPFAM" id="SSF56524">
    <property type="entry name" value="Oxidoreductase molybdopterin-binding domain"/>
    <property type="match status" value="1"/>
</dbReference>
<dbReference type="InterPro" id="IPR014756">
    <property type="entry name" value="Ig_E-set"/>
</dbReference>
<dbReference type="EC" id="1.8.2.1" evidence="8"/>
<dbReference type="GO" id="GO:0020037">
    <property type="term" value="F:heme binding"/>
    <property type="evidence" value="ECO:0007669"/>
    <property type="project" value="TreeGrafter"/>
</dbReference>
<dbReference type="EMBL" id="CP059734">
    <property type="protein sequence ID" value="WDE08816.1"/>
    <property type="molecule type" value="Genomic_DNA"/>
</dbReference>
<keyword evidence="2" id="KW-0500">Molybdenum</keyword>
<feature type="signal peptide" evidence="5">
    <location>
        <begin position="1"/>
        <end position="28"/>
    </location>
</feature>
<dbReference type="InterPro" id="IPR030835">
    <property type="entry name" value="Sulfite_DH_SoxC"/>
</dbReference>
<sequence>MDRRKFLLSGASFLSVVAASSMSNGASAEVFKSHPKHMKIPGVPSEVYGKPSKYEGHVGRLPEHIYGSSIITMALTPIDQLNGIITPAGLHFVVHHNGIPDIEPSDHEFMIHGLVDKPLKWSMEALLNYPMVSQIYFLECAGNSAPNIIADQPMDMTCGAIHGQISGSLWTGVPLKYLLDEAGIKPKAKWAMCEGADAGNHVRNVPLEKLYDDAIIALYQNGERIRPDQGYPMRLFVPGYEGNMNVKWLHRMEISDIPSQSKDEQSLYADITADERVKQYSFNMEVKSVITKPSGQQQLPMSGFYEISGFAWSGRGKVKAVEVSADGGKTWAKANLEGPIMSKALTRFTVPWQWHGQKAILVSRAIDEFGNTQPTRAEWVSRYARYSHGHNNSINAWQVSNDGKVSNYYV</sequence>
<evidence type="ECO:0000259" key="6">
    <source>
        <dbReference type="Pfam" id="PF00174"/>
    </source>
</evidence>
<dbReference type="PANTHER" id="PTHR19372:SF7">
    <property type="entry name" value="SULFITE OXIDASE, MITOCHONDRIAL"/>
    <property type="match status" value="1"/>
</dbReference>
<protein>
    <submittedName>
        <fullName evidence="8">Sulfite dehydrogenase</fullName>
        <ecNumber evidence="8">1.8.2.1</ecNumber>
    </submittedName>
</protein>
<dbReference type="SUPFAM" id="SSF81296">
    <property type="entry name" value="E set domains"/>
    <property type="match status" value="1"/>
</dbReference>
<dbReference type="GO" id="GO:0050310">
    <property type="term" value="F:sulfite dehydrogenase activity"/>
    <property type="evidence" value="ECO:0007669"/>
    <property type="project" value="UniProtKB-EC"/>
</dbReference>
<dbReference type="Pfam" id="PF00174">
    <property type="entry name" value="Oxidored_molyb"/>
    <property type="match status" value="1"/>
</dbReference>
<dbReference type="PANTHER" id="PTHR19372">
    <property type="entry name" value="SULFITE REDUCTASE"/>
    <property type="match status" value="1"/>
</dbReference>
<dbReference type="InterPro" id="IPR008335">
    <property type="entry name" value="Mopterin_OxRdtase_euk"/>
</dbReference>